<protein>
    <submittedName>
        <fullName evidence="2">Uncharacterized protein</fullName>
    </submittedName>
</protein>
<comment type="caution">
    <text evidence="2">The sequence shown here is derived from an EMBL/GenBank/DDBJ whole genome shotgun (WGS) entry which is preliminary data.</text>
</comment>
<evidence type="ECO:0000313" key="3">
    <source>
        <dbReference type="Proteomes" id="UP001431783"/>
    </source>
</evidence>
<evidence type="ECO:0000256" key="1">
    <source>
        <dbReference type="SAM" id="MobiDB-lite"/>
    </source>
</evidence>
<dbReference type="EMBL" id="JARQZJ010000091">
    <property type="protein sequence ID" value="KAK9883159.1"/>
    <property type="molecule type" value="Genomic_DNA"/>
</dbReference>
<dbReference type="Proteomes" id="UP001431783">
    <property type="component" value="Unassembled WGS sequence"/>
</dbReference>
<sequence>SHLRKGRKSSPFILFPYQKVLGGKDRPKNKKFLDVFLTFELYSLSSFKVDPKRIKSENSNLLKQYRMQVSNVKTKERDRCDDVQKVKETPSTSELSNIENYQAADRDDSVSIANLKHEQNKHFHANVLRETNDNPASEKLNAFITVKNRRN</sequence>
<gene>
    <name evidence="2" type="ORF">WA026_001356</name>
</gene>
<dbReference type="AlphaFoldDB" id="A0AAW1UJF6"/>
<keyword evidence="3" id="KW-1185">Reference proteome</keyword>
<reference evidence="2 3" key="1">
    <citation type="submission" date="2023-03" db="EMBL/GenBank/DDBJ databases">
        <title>Genome insight into feeding habits of ladybird beetles.</title>
        <authorList>
            <person name="Li H.-S."/>
            <person name="Huang Y.-H."/>
            <person name="Pang H."/>
        </authorList>
    </citation>
    <scope>NUCLEOTIDE SEQUENCE [LARGE SCALE GENOMIC DNA]</scope>
    <source>
        <strain evidence="2">SYSU_2023b</strain>
        <tissue evidence="2">Whole body</tissue>
    </source>
</reference>
<feature type="non-terminal residue" evidence="2">
    <location>
        <position position="1"/>
    </location>
</feature>
<feature type="compositionally biased region" description="Basic and acidic residues" evidence="1">
    <location>
        <begin position="73"/>
        <end position="88"/>
    </location>
</feature>
<evidence type="ECO:0000313" key="2">
    <source>
        <dbReference type="EMBL" id="KAK9883159.1"/>
    </source>
</evidence>
<organism evidence="2 3">
    <name type="scientific">Henosepilachna vigintioctopunctata</name>
    <dbReference type="NCBI Taxonomy" id="420089"/>
    <lineage>
        <taxon>Eukaryota</taxon>
        <taxon>Metazoa</taxon>
        <taxon>Ecdysozoa</taxon>
        <taxon>Arthropoda</taxon>
        <taxon>Hexapoda</taxon>
        <taxon>Insecta</taxon>
        <taxon>Pterygota</taxon>
        <taxon>Neoptera</taxon>
        <taxon>Endopterygota</taxon>
        <taxon>Coleoptera</taxon>
        <taxon>Polyphaga</taxon>
        <taxon>Cucujiformia</taxon>
        <taxon>Coccinelloidea</taxon>
        <taxon>Coccinellidae</taxon>
        <taxon>Epilachninae</taxon>
        <taxon>Epilachnini</taxon>
        <taxon>Henosepilachna</taxon>
    </lineage>
</organism>
<feature type="region of interest" description="Disordered" evidence="1">
    <location>
        <begin position="73"/>
        <end position="93"/>
    </location>
</feature>
<accession>A0AAW1UJF6</accession>
<proteinExistence type="predicted"/>
<name>A0AAW1UJF6_9CUCU</name>